<dbReference type="EMBL" id="JANPWB010000016">
    <property type="protein sequence ID" value="KAJ1079841.1"/>
    <property type="molecule type" value="Genomic_DNA"/>
</dbReference>
<evidence type="ECO:0000313" key="1">
    <source>
        <dbReference type="EMBL" id="KAJ1079841.1"/>
    </source>
</evidence>
<gene>
    <name evidence="1" type="ORF">NDU88_000074</name>
</gene>
<proteinExistence type="predicted"/>
<accession>A0AAV7KLH1</accession>
<comment type="caution">
    <text evidence="1">The sequence shown here is derived from an EMBL/GenBank/DDBJ whole genome shotgun (WGS) entry which is preliminary data.</text>
</comment>
<sequence length="123" mass="13898">MYTASAPRFLCRMEALATGTAYMQMEVQEARAVFRDQSQDQTCYWQERIDVKEVPQVSIEASSINVDKNTIDAQISFDNEEPIIYVAAMTLAVEIQIVVGTLTKFEVHTDIEAPMTKRQAGRC</sequence>
<reference evidence="1" key="1">
    <citation type="journal article" date="2022" name="bioRxiv">
        <title>Sequencing and chromosome-scale assembly of the giantPleurodeles waltlgenome.</title>
        <authorList>
            <person name="Brown T."/>
            <person name="Elewa A."/>
            <person name="Iarovenko S."/>
            <person name="Subramanian E."/>
            <person name="Araus A.J."/>
            <person name="Petzold A."/>
            <person name="Susuki M."/>
            <person name="Suzuki K.-i.T."/>
            <person name="Hayashi T."/>
            <person name="Toyoda A."/>
            <person name="Oliveira C."/>
            <person name="Osipova E."/>
            <person name="Leigh N.D."/>
            <person name="Simon A."/>
            <person name="Yun M.H."/>
        </authorList>
    </citation>
    <scope>NUCLEOTIDE SEQUENCE</scope>
    <source>
        <strain evidence="1">20211129_DDA</strain>
        <tissue evidence="1">Liver</tissue>
    </source>
</reference>
<dbReference type="Proteomes" id="UP001066276">
    <property type="component" value="Chromosome 12"/>
</dbReference>
<name>A0AAV7KLH1_PLEWA</name>
<protein>
    <submittedName>
        <fullName evidence="1">Uncharacterized protein</fullName>
    </submittedName>
</protein>
<dbReference type="AlphaFoldDB" id="A0AAV7KLH1"/>
<keyword evidence="2" id="KW-1185">Reference proteome</keyword>
<evidence type="ECO:0000313" key="2">
    <source>
        <dbReference type="Proteomes" id="UP001066276"/>
    </source>
</evidence>
<organism evidence="1 2">
    <name type="scientific">Pleurodeles waltl</name>
    <name type="common">Iberian ribbed newt</name>
    <dbReference type="NCBI Taxonomy" id="8319"/>
    <lineage>
        <taxon>Eukaryota</taxon>
        <taxon>Metazoa</taxon>
        <taxon>Chordata</taxon>
        <taxon>Craniata</taxon>
        <taxon>Vertebrata</taxon>
        <taxon>Euteleostomi</taxon>
        <taxon>Amphibia</taxon>
        <taxon>Batrachia</taxon>
        <taxon>Caudata</taxon>
        <taxon>Salamandroidea</taxon>
        <taxon>Salamandridae</taxon>
        <taxon>Pleurodelinae</taxon>
        <taxon>Pleurodeles</taxon>
    </lineage>
</organism>